<sequence length="452" mass="50001">MKQFKSINPFDGEILNQYSVISGDEAIKRVESNHRAFTDFQKVSYNERSHRLEKLSELLKNNKEELALTMTQEMGKPISQAIAEVEKCAWVCDYYAQNGDDFLSDDTIKTDASNSFVKHEPLGSILAIMPWNFPYWQFFRFAAPNVMAGNGLLLKHAPNIQGCAEHIIELFKAAGFDPDYCQNLPVDVSDVESIIEHKAVQGVTLTGSTGAGSAVASIAGKNIKKTVLELGGSNPFIVMEDADLDVALEKAWIGRMQNTGQSCIAAKRFIVHEKHVDDFIDGFLSKLMGTQVENPEDNESFIGPMARIDLAEELENQMKKSVEMGAQLIHGGNRTDAHFQPALLANVKPGMPVFDEETFGPLASVTTFKTEQEALELANRTDYGLGASVISKNPERHVSLLREIQGGAVFFNEIVKSDPRLPFGGTHKSGYGRELAKEGILEFTNQKVIYFA</sequence>
<evidence type="ECO:0000256" key="1">
    <source>
        <dbReference type="ARBA" id="ARBA00009986"/>
    </source>
</evidence>
<dbReference type="AlphaFoldDB" id="A0A6N6M7C9"/>
<evidence type="ECO:0000313" key="7">
    <source>
        <dbReference type="Proteomes" id="UP000435357"/>
    </source>
</evidence>
<dbReference type="InterPro" id="IPR016161">
    <property type="entry name" value="Ald_DH/histidinol_DH"/>
</dbReference>
<dbReference type="InterPro" id="IPR047110">
    <property type="entry name" value="GABD/Sad-like"/>
</dbReference>
<dbReference type="InterPro" id="IPR015590">
    <property type="entry name" value="Aldehyde_DH_dom"/>
</dbReference>
<comment type="caution">
    <text evidence="6">The sequence shown here is derived from an EMBL/GenBank/DDBJ whole genome shotgun (WGS) entry which is preliminary data.</text>
</comment>
<dbReference type="GO" id="GO:0004777">
    <property type="term" value="F:succinate-semialdehyde dehydrogenase (NAD+) activity"/>
    <property type="evidence" value="ECO:0007669"/>
    <property type="project" value="TreeGrafter"/>
</dbReference>
<dbReference type="OrthoDB" id="1394754at2"/>
<dbReference type="GO" id="GO:0004030">
    <property type="term" value="F:aldehyde dehydrogenase [NAD(P)+] activity"/>
    <property type="evidence" value="ECO:0007669"/>
    <property type="project" value="InterPro"/>
</dbReference>
<dbReference type="PANTHER" id="PTHR43217">
    <property type="entry name" value="SUCCINATE SEMIALDEHYDE DEHYDROGENASE [NAD(P)+] SAD"/>
    <property type="match status" value="1"/>
</dbReference>
<gene>
    <name evidence="6" type="ORF">F3059_06780</name>
</gene>
<evidence type="ECO:0000259" key="5">
    <source>
        <dbReference type="Pfam" id="PF00171"/>
    </source>
</evidence>
<comment type="similarity">
    <text evidence="1">Belongs to the aldehyde dehydrogenase family.</text>
</comment>
<keyword evidence="7" id="KW-1185">Reference proteome</keyword>
<organism evidence="6 7">
    <name type="scientific">Salibacter halophilus</name>
    <dbReference type="NCBI Taxonomy" id="1803916"/>
    <lineage>
        <taxon>Bacteria</taxon>
        <taxon>Pseudomonadati</taxon>
        <taxon>Bacteroidota</taxon>
        <taxon>Flavobacteriia</taxon>
        <taxon>Flavobacteriales</taxon>
        <taxon>Salibacteraceae</taxon>
        <taxon>Salibacter</taxon>
    </lineage>
</organism>
<reference evidence="6 7" key="1">
    <citation type="submission" date="2019-09" db="EMBL/GenBank/DDBJ databases">
        <title>Genomes of Cryomorphaceae.</title>
        <authorList>
            <person name="Bowman J.P."/>
        </authorList>
    </citation>
    <scope>NUCLEOTIDE SEQUENCE [LARGE SCALE GENOMIC DNA]</scope>
    <source>
        <strain evidence="6 7">KCTC 52047</strain>
    </source>
</reference>
<dbReference type="InterPro" id="IPR016162">
    <property type="entry name" value="Ald_DH_N"/>
</dbReference>
<dbReference type="CDD" id="cd07100">
    <property type="entry name" value="ALDH_SSADH1_GabD1"/>
    <property type="match status" value="1"/>
</dbReference>
<feature type="coiled-coil region" evidence="4">
    <location>
        <begin position="45"/>
        <end position="72"/>
    </location>
</feature>
<dbReference type="Proteomes" id="UP000435357">
    <property type="component" value="Unassembled WGS sequence"/>
</dbReference>
<keyword evidence="4" id="KW-0175">Coiled coil</keyword>
<proteinExistence type="inferred from homology"/>
<evidence type="ECO:0000313" key="6">
    <source>
        <dbReference type="EMBL" id="KAB1064402.1"/>
    </source>
</evidence>
<dbReference type="Gene3D" id="3.40.309.10">
    <property type="entry name" value="Aldehyde Dehydrogenase, Chain A, domain 2"/>
    <property type="match status" value="1"/>
</dbReference>
<keyword evidence="2" id="KW-0521">NADP</keyword>
<evidence type="ECO:0000256" key="3">
    <source>
        <dbReference type="ARBA" id="ARBA00023002"/>
    </source>
</evidence>
<dbReference type="InterPro" id="IPR016163">
    <property type="entry name" value="Ald_DH_C"/>
</dbReference>
<feature type="domain" description="Aldehyde dehydrogenase" evidence="5">
    <location>
        <begin position="3"/>
        <end position="449"/>
    </location>
</feature>
<dbReference type="EMBL" id="WACR01000005">
    <property type="protein sequence ID" value="KAB1064402.1"/>
    <property type="molecule type" value="Genomic_DNA"/>
</dbReference>
<accession>A0A6N6M7C9</accession>
<keyword evidence="3" id="KW-0560">Oxidoreductase</keyword>
<dbReference type="PANTHER" id="PTHR43217:SF1">
    <property type="entry name" value="SUCCINATE SEMIALDEHYDE DEHYDROGENASE [NAD(P)+] SAD"/>
    <property type="match status" value="1"/>
</dbReference>
<name>A0A6N6M7C9_9FLAO</name>
<evidence type="ECO:0000256" key="2">
    <source>
        <dbReference type="ARBA" id="ARBA00022857"/>
    </source>
</evidence>
<evidence type="ECO:0000256" key="4">
    <source>
        <dbReference type="SAM" id="Coils"/>
    </source>
</evidence>
<dbReference type="InterPro" id="IPR044148">
    <property type="entry name" value="ALDH_GabD1-like"/>
</dbReference>
<dbReference type="Pfam" id="PF00171">
    <property type="entry name" value="Aldedh"/>
    <property type="match status" value="1"/>
</dbReference>
<dbReference type="FunFam" id="3.40.605.10:FF:000012">
    <property type="entry name" value="NAD-dependent succinate-semialdehyde dehydrogenase"/>
    <property type="match status" value="1"/>
</dbReference>
<dbReference type="RefSeq" id="WP_151167536.1">
    <property type="nucleotide sequence ID" value="NZ_WACR01000005.1"/>
</dbReference>
<protein>
    <submittedName>
        <fullName evidence="6">NAD-dependent succinate-semialdehyde dehydrogenase</fullName>
    </submittedName>
</protein>
<dbReference type="Gene3D" id="3.40.605.10">
    <property type="entry name" value="Aldehyde Dehydrogenase, Chain A, domain 1"/>
    <property type="match status" value="1"/>
</dbReference>
<dbReference type="SUPFAM" id="SSF53720">
    <property type="entry name" value="ALDH-like"/>
    <property type="match status" value="1"/>
</dbReference>